<evidence type="ECO:0000313" key="6">
    <source>
        <dbReference type="Proteomes" id="UP000287756"/>
    </source>
</evidence>
<dbReference type="GO" id="GO:0051276">
    <property type="term" value="P:chromosome organization"/>
    <property type="evidence" value="ECO:0007669"/>
    <property type="project" value="InterPro"/>
</dbReference>
<feature type="region of interest" description="Disordered" evidence="3">
    <location>
        <begin position="36"/>
        <end position="87"/>
    </location>
</feature>
<dbReference type="OrthoDB" id="7358785at2"/>
<evidence type="ECO:0000256" key="1">
    <source>
        <dbReference type="ARBA" id="ARBA00022612"/>
    </source>
</evidence>
<dbReference type="InterPro" id="IPR018925">
    <property type="entry name" value="XtmA-like_N"/>
</dbReference>
<dbReference type="AlphaFoldDB" id="A0A410MDJ8"/>
<dbReference type="RefSeq" id="WP_128525096.1">
    <property type="nucleotide sequence ID" value="NZ_CP026118.1"/>
</dbReference>
<dbReference type="InterPro" id="IPR052404">
    <property type="entry name" value="SPP1-like_terminase"/>
</dbReference>
<organism evidence="5 6">
    <name type="scientific">Halobacillus litoralis</name>
    <dbReference type="NCBI Taxonomy" id="45668"/>
    <lineage>
        <taxon>Bacteria</taxon>
        <taxon>Bacillati</taxon>
        <taxon>Bacillota</taxon>
        <taxon>Bacilli</taxon>
        <taxon>Bacillales</taxon>
        <taxon>Bacillaceae</taxon>
        <taxon>Halobacillus</taxon>
    </lineage>
</organism>
<feature type="domain" description="PBSX phage terminase small subunit-like N-terminal" evidence="4">
    <location>
        <begin position="1"/>
        <end position="67"/>
    </location>
</feature>
<evidence type="ECO:0000259" key="4">
    <source>
        <dbReference type="Pfam" id="PF10668"/>
    </source>
</evidence>
<accession>A0A410MDJ8</accession>
<dbReference type="PANTHER" id="PTHR41328">
    <property type="entry name" value="TERMINASE SMALL SUBUNIT-RELATED"/>
    <property type="match status" value="1"/>
</dbReference>
<dbReference type="KEGG" id="hli:HLI_11735"/>
<dbReference type="Gene3D" id="1.10.10.1400">
    <property type="entry name" value="Terminase, small subunit, N-terminal DNA-binding domain, HTH motif"/>
    <property type="match status" value="1"/>
</dbReference>
<keyword evidence="1" id="KW-1188">Viral release from host cell</keyword>
<name>A0A410MDJ8_9BACI</name>
<proteinExistence type="predicted"/>
<evidence type="ECO:0000256" key="2">
    <source>
        <dbReference type="ARBA" id="ARBA00023219"/>
    </source>
</evidence>
<dbReference type="InterPro" id="IPR038713">
    <property type="entry name" value="Terminase_Gp1_N_sf"/>
</dbReference>
<dbReference type="EMBL" id="CP026118">
    <property type="protein sequence ID" value="QAS52819.1"/>
    <property type="molecule type" value="Genomic_DNA"/>
</dbReference>
<evidence type="ECO:0000256" key="3">
    <source>
        <dbReference type="SAM" id="MobiDB-lite"/>
    </source>
</evidence>
<protein>
    <submittedName>
        <fullName evidence="5">Terminase</fullName>
    </submittedName>
</protein>
<dbReference type="InterPro" id="IPR005335">
    <property type="entry name" value="Terminase_ssu"/>
</dbReference>
<dbReference type="Pfam" id="PF10668">
    <property type="entry name" value="Phage_terminase"/>
    <property type="match status" value="1"/>
</dbReference>
<reference evidence="5 6" key="1">
    <citation type="submission" date="2018-01" db="EMBL/GenBank/DDBJ databases">
        <title>The whole genome sequencing and assembly of Halobacillus litoralis ERB031 strain.</title>
        <authorList>
            <person name="Lee S.-J."/>
            <person name="Park M.-K."/>
            <person name="Kim J.-Y."/>
            <person name="Lee Y.-J."/>
            <person name="Yi H."/>
            <person name="Bahn Y.-S."/>
            <person name="Kim J.F."/>
            <person name="Lee D.-W."/>
        </authorList>
    </citation>
    <scope>NUCLEOTIDE SEQUENCE [LARGE SCALE GENOMIC DNA]</scope>
    <source>
        <strain evidence="5 6">ERB 031</strain>
    </source>
</reference>
<evidence type="ECO:0000313" key="5">
    <source>
        <dbReference type="EMBL" id="QAS52819.1"/>
    </source>
</evidence>
<feature type="compositionally biased region" description="Basic and acidic residues" evidence="3">
    <location>
        <begin position="43"/>
        <end position="52"/>
    </location>
</feature>
<feature type="compositionally biased region" description="Basic and acidic residues" evidence="3">
    <location>
        <begin position="65"/>
        <end position="76"/>
    </location>
</feature>
<dbReference type="Pfam" id="PF03592">
    <property type="entry name" value="Terminase_2"/>
    <property type="match status" value="1"/>
</dbReference>
<dbReference type="PANTHER" id="PTHR41328:SF3">
    <property type="entry name" value="PBSX PHAGE TERMINASE SMALL SUBUNIT"/>
    <property type="match status" value="1"/>
</dbReference>
<dbReference type="Proteomes" id="UP000287756">
    <property type="component" value="Chromosome"/>
</dbReference>
<gene>
    <name evidence="5" type="ORF">HLI_11735</name>
</gene>
<keyword evidence="2" id="KW-0231">Viral genome packaging</keyword>
<sequence length="302" mass="35201">MPRKRDPRRDKAFEIWKTSNGERKLKDIADELDCSPSQVRKWKSQDKWDEKMNGNVTNPKRSVTKKKETNRIRDATPDEEPSQSDELTDKQRLFCMHYVKSFNATMAAIKAGYGKDTAHVQGSRLLKNVKVSAYIRELKEDLQSELFVNAKDVLNYYVKIAFADITDYVTFTRKDVQTGKRDVLMNEDGSVKDIVPRVDSYNEMYFKNSEEVDGTIISEVKQGREGVSVKLIDKKWALEKLEKYFDLLPDHYKRKLEEEKLALQRDKVELEKTKVLGEEEEYEDDGFIDALDDKTTEVWGDD</sequence>